<gene>
    <name evidence="1" type="ORF">Cgig2_027009</name>
</gene>
<dbReference type="EMBL" id="JAKOGI010002303">
    <property type="protein sequence ID" value="KAJ8422310.1"/>
    <property type="molecule type" value="Genomic_DNA"/>
</dbReference>
<sequence length="162" mass="17800">MDFDCASTHSDLSLSSTLASTTDAEGGANVAQIASLASSSKATEDGLNFGSNKHHLEDHQFGESSMEEAVRTTKEDAKGTNMIAAASRKTVAGNPEAEEINVFQFSAQGQTVQKRRNPQFQRKEHSWWKKGQAKKKRELLCKSKLQNKYSCLAQWPSGKDMC</sequence>
<protein>
    <submittedName>
        <fullName evidence="1">Uncharacterized protein</fullName>
    </submittedName>
</protein>
<organism evidence="1 2">
    <name type="scientific">Carnegiea gigantea</name>
    <dbReference type="NCBI Taxonomy" id="171969"/>
    <lineage>
        <taxon>Eukaryota</taxon>
        <taxon>Viridiplantae</taxon>
        <taxon>Streptophyta</taxon>
        <taxon>Embryophyta</taxon>
        <taxon>Tracheophyta</taxon>
        <taxon>Spermatophyta</taxon>
        <taxon>Magnoliopsida</taxon>
        <taxon>eudicotyledons</taxon>
        <taxon>Gunneridae</taxon>
        <taxon>Pentapetalae</taxon>
        <taxon>Caryophyllales</taxon>
        <taxon>Cactineae</taxon>
        <taxon>Cactaceae</taxon>
        <taxon>Cactoideae</taxon>
        <taxon>Echinocereeae</taxon>
        <taxon>Carnegiea</taxon>
    </lineage>
</organism>
<evidence type="ECO:0000313" key="2">
    <source>
        <dbReference type="Proteomes" id="UP001153076"/>
    </source>
</evidence>
<evidence type="ECO:0000313" key="1">
    <source>
        <dbReference type="EMBL" id="KAJ8422310.1"/>
    </source>
</evidence>
<accession>A0A9Q1GNL6</accession>
<name>A0A9Q1GNL6_9CARY</name>
<comment type="caution">
    <text evidence="1">The sequence shown here is derived from an EMBL/GenBank/DDBJ whole genome shotgun (WGS) entry which is preliminary data.</text>
</comment>
<keyword evidence="2" id="KW-1185">Reference proteome</keyword>
<proteinExistence type="predicted"/>
<reference evidence="1" key="1">
    <citation type="submission" date="2022-04" db="EMBL/GenBank/DDBJ databases">
        <title>Carnegiea gigantea Genome sequencing and assembly v2.</title>
        <authorList>
            <person name="Copetti D."/>
            <person name="Sanderson M.J."/>
            <person name="Burquez A."/>
            <person name="Wojciechowski M.F."/>
        </authorList>
    </citation>
    <scope>NUCLEOTIDE SEQUENCE</scope>
    <source>
        <strain evidence="1">SGP5-SGP5p</strain>
        <tissue evidence="1">Aerial part</tissue>
    </source>
</reference>
<dbReference type="AlphaFoldDB" id="A0A9Q1GNL6"/>
<dbReference type="Proteomes" id="UP001153076">
    <property type="component" value="Unassembled WGS sequence"/>
</dbReference>